<keyword evidence="1" id="KW-0472">Membrane</keyword>
<dbReference type="EMBL" id="CAJJDO010000080">
    <property type="protein sequence ID" value="CAD8182987.1"/>
    <property type="molecule type" value="Genomic_DNA"/>
</dbReference>
<reference evidence="2" key="1">
    <citation type="submission" date="2021-01" db="EMBL/GenBank/DDBJ databases">
        <authorList>
            <consortium name="Genoscope - CEA"/>
            <person name="William W."/>
        </authorList>
    </citation>
    <scope>NUCLEOTIDE SEQUENCE</scope>
</reference>
<protein>
    <recommendedName>
        <fullName evidence="4">Transmembrane protein</fullName>
    </recommendedName>
</protein>
<evidence type="ECO:0000313" key="3">
    <source>
        <dbReference type="Proteomes" id="UP000689195"/>
    </source>
</evidence>
<evidence type="ECO:0000256" key="1">
    <source>
        <dbReference type="SAM" id="Phobius"/>
    </source>
</evidence>
<evidence type="ECO:0008006" key="4">
    <source>
        <dbReference type="Google" id="ProtNLM"/>
    </source>
</evidence>
<keyword evidence="1" id="KW-1133">Transmembrane helix</keyword>
<evidence type="ECO:0000313" key="2">
    <source>
        <dbReference type="EMBL" id="CAD8182987.1"/>
    </source>
</evidence>
<comment type="caution">
    <text evidence="2">The sequence shown here is derived from an EMBL/GenBank/DDBJ whole genome shotgun (WGS) entry which is preliminary data.</text>
</comment>
<keyword evidence="3" id="KW-1185">Reference proteome</keyword>
<name>A0A8S1W2T9_9CILI</name>
<gene>
    <name evidence="2" type="ORF">PPENT_87.1.T0800020</name>
</gene>
<accession>A0A8S1W2T9</accession>
<sequence>MMLHQFQSIPRRILFIQMLQKLNLTKIILQCVAFIQIQKIIIITICYCYLHKQSILIFNQIKLKS</sequence>
<keyword evidence="1" id="KW-0812">Transmembrane</keyword>
<proteinExistence type="predicted"/>
<dbReference type="AlphaFoldDB" id="A0A8S1W2T9"/>
<feature type="transmembrane region" description="Helical" evidence="1">
    <location>
        <begin position="27"/>
        <end position="50"/>
    </location>
</feature>
<organism evidence="2 3">
    <name type="scientific">Paramecium pentaurelia</name>
    <dbReference type="NCBI Taxonomy" id="43138"/>
    <lineage>
        <taxon>Eukaryota</taxon>
        <taxon>Sar</taxon>
        <taxon>Alveolata</taxon>
        <taxon>Ciliophora</taxon>
        <taxon>Intramacronucleata</taxon>
        <taxon>Oligohymenophorea</taxon>
        <taxon>Peniculida</taxon>
        <taxon>Parameciidae</taxon>
        <taxon>Paramecium</taxon>
    </lineage>
</organism>
<dbReference type="Proteomes" id="UP000689195">
    <property type="component" value="Unassembled WGS sequence"/>
</dbReference>